<dbReference type="HGNC" id="HGNC:4068">
    <property type="gene designation" value="GABARAPL1"/>
</dbReference>
<feature type="non-terminal residue" evidence="1">
    <location>
        <position position="10"/>
    </location>
</feature>
<reference evidence="1" key="5">
    <citation type="submission" date="2025-09" db="UniProtKB">
        <authorList>
            <consortium name="Ensembl"/>
        </authorList>
    </citation>
    <scope>IDENTIFICATION</scope>
</reference>
<dbReference type="Antibodypedia" id="42119">
    <property type="antibodies" value="397 antibodies from 31 providers"/>
</dbReference>
<dbReference type="OMA" id="KNQIRAK"/>
<dbReference type="Proteomes" id="UP000005640">
    <property type="component" value="Chromosome 12"/>
</dbReference>
<accession>A0A0G2JKT8</accession>
<protein>
    <submittedName>
        <fullName evidence="1">GABA type A receptor associated protein like 1</fullName>
    </submittedName>
</protein>
<dbReference type="OpenTargets" id="ENSG00000139112"/>
<evidence type="ECO:0000313" key="1">
    <source>
        <dbReference type="Ensembl" id="ENSP00000437451.1"/>
    </source>
</evidence>
<reference evidence="1 2" key="3">
    <citation type="journal article" date="2006" name="Nature">
        <title>The finished DNA sequence of human chromosome 12.</title>
        <authorList>
            <consortium name="Baylor College of Medicine Human Genome Sequencing Center Sequence Production Team"/>
            <person name="Scherer S.E."/>
            <person name="Muzny D.M."/>
            <person name="Buhay C.J."/>
            <person name="Chen R."/>
            <person name="Cree A."/>
            <person name="Ding Y."/>
            <person name="Dugan-Rocha S."/>
            <person name="Gill R."/>
            <person name="Gunaratne P."/>
            <person name="Harris R.A."/>
            <person name="Hawes A.C."/>
            <person name="Hernandez J."/>
            <person name="Hodgson A.V."/>
            <person name="Hume J."/>
            <person name="Jackson A."/>
            <person name="Khan Z.M."/>
            <person name="Kovar-Smith C."/>
            <person name="Lewis L.R."/>
            <person name="Lozado R.J."/>
            <person name="Metzker M.L."/>
            <person name="Milosavljevic A."/>
            <person name="Miner G.R."/>
            <person name="Montgomery K.T."/>
            <person name="Morgan M.B."/>
            <person name="Nazareth L.V."/>
            <person name="Scott G."/>
            <person name="Sodergren E."/>
            <person name="Song X.Z."/>
            <person name="Steffen D."/>
            <person name="Lovering R.C."/>
            <person name="Wheeler D.A."/>
            <person name="Worley K.C."/>
            <person name="Yuan Y."/>
            <person name="Zhang Z."/>
            <person name="Adams C.Q."/>
            <person name="Ansari-Lari M.A."/>
            <person name="Ayele M."/>
            <person name="Brown M.J."/>
            <person name="Chen G."/>
            <person name="Chen Z."/>
            <person name="Clerc-Blankenburg K.P."/>
            <person name="Davis C."/>
            <person name="Delgado O."/>
            <person name="Dinh H.H."/>
            <person name="Draper H."/>
            <person name="Gonzalez-Garay M.L."/>
            <person name="Havlak P."/>
            <person name="Jackson L.R."/>
            <person name="Jacob L.S."/>
            <person name="Kelly S.H."/>
            <person name="Li L."/>
            <person name="Li Z."/>
            <person name="Liu J."/>
            <person name="Liu W."/>
            <person name="Lu J."/>
            <person name="Maheshwari M."/>
            <person name="Nguyen B.V."/>
            <person name="Okwuonu G.O."/>
            <person name="Pasternak S."/>
            <person name="Perez L.M."/>
            <person name="Plopper F.J."/>
            <person name="Santibanez J."/>
            <person name="Shen H."/>
            <person name="Tabor P.E."/>
            <person name="Verduzco D."/>
            <person name="Waldron L."/>
            <person name="Wang Q."/>
            <person name="Williams G.A."/>
            <person name="Zhang J."/>
            <person name="Zhou J."/>
            <person name="Allen C.C."/>
            <person name="Amin A.G."/>
            <person name="Anyalebechi V."/>
            <person name="Bailey M."/>
            <person name="Barbaria J.A."/>
            <person name="Bimage K.E."/>
            <person name="Bryant N.P."/>
            <person name="Burch P.E."/>
            <person name="Burkett C.E."/>
            <person name="Burrell K.L."/>
            <person name="Calderon E."/>
            <person name="Cardenas V."/>
            <person name="Carter K."/>
            <person name="Casias K."/>
            <person name="Cavazos I."/>
            <person name="Cavazos S.R."/>
            <person name="Ceasar H."/>
            <person name="Chacko J."/>
            <person name="Chan S.N."/>
            <person name="Chavez D."/>
            <person name="Christopoulos C."/>
            <person name="Chu J."/>
            <person name="Cockrell R."/>
            <person name="Cox C.D."/>
            <person name="Dang M."/>
            <person name="Dathorne S.R."/>
            <person name="David R."/>
            <person name="Davis C.M."/>
            <person name="Davy-Carroll L."/>
            <person name="Deshazo D.R."/>
            <person name="Donlin J.E."/>
            <person name="D'Souza L."/>
            <person name="Eaves K.A."/>
            <person name="Egan A."/>
            <person name="Emery-Cohen A.J."/>
            <person name="Escotto M."/>
            <person name="Flagg N."/>
            <person name="Forbes L.D."/>
            <person name="Gabisi A.M."/>
            <person name="Garza M."/>
            <person name="Hamilton C."/>
            <person name="Henderson N."/>
            <person name="Hernandez O."/>
            <person name="Hines S."/>
            <person name="Hogues M.E."/>
            <person name="Huang M."/>
            <person name="Idlebird D.G."/>
            <person name="Johnson R."/>
            <person name="Jolivet A."/>
            <person name="Jones S."/>
            <person name="Kagan R."/>
            <person name="King L.M."/>
            <person name="Leal B."/>
            <person name="Lebow H."/>
            <person name="Lee S."/>
            <person name="LeVan J.M."/>
            <person name="Lewis L.C."/>
            <person name="London P."/>
            <person name="Lorensuhewa L.M."/>
            <person name="Loulseged H."/>
            <person name="Lovett D.A."/>
            <person name="Lucier A."/>
            <person name="Lucier R.L."/>
            <person name="Ma J."/>
            <person name="Madu R.C."/>
            <person name="Mapua P."/>
            <person name="Martindale A.D."/>
            <person name="Martinez E."/>
            <person name="Massey E."/>
            <person name="Mawhiney S."/>
            <person name="Meador M.G."/>
            <person name="Mendez S."/>
            <person name="Mercado C."/>
            <person name="Mercado I.C."/>
            <person name="Merritt C.E."/>
            <person name="Miner Z.L."/>
            <person name="Minja E."/>
            <person name="Mitchell T."/>
            <person name="Mohabbat F."/>
            <person name="Mohabbat K."/>
            <person name="Montgomery B."/>
            <person name="Moore N."/>
            <person name="Morris S."/>
            <person name="Munidasa M."/>
            <person name="Ngo R.N."/>
            <person name="Nguyen N.B."/>
            <person name="Nickerson E."/>
            <person name="Nwaokelemeh O.O."/>
            <person name="Nwokenkwo S."/>
            <person name="Obregon M."/>
            <person name="Oguh M."/>
            <person name="Oragunye N."/>
            <person name="Oviedo R.J."/>
            <person name="Parish B.J."/>
            <person name="Parker D.N."/>
            <person name="Parrish J."/>
            <person name="Parks K.L."/>
            <person name="Paul H.A."/>
            <person name="Payton B.A."/>
            <person name="Perez A."/>
            <person name="Perrin W."/>
            <person name="Pickens A."/>
            <person name="Primus E.L."/>
            <person name="Pu L.L."/>
            <person name="Puazo M."/>
            <person name="Quiles M.M."/>
            <person name="Quiroz J.B."/>
            <person name="Rabata D."/>
            <person name="Reeves K."/>
            <person name="Ruiz S.J."/>
            <person name="Shao H."/>
            <person name="Sisson I."/>
            <person name="Sonaike T."/>
            <person name="Sorelle R.P."/>
            <person name="Sutton A.E."/>
            <person name="Svatek A.F."/>
            <person name="Svetz L.A."/>
            <person name="Tamerisa K.S."/>
            <person name="Taylor T.R."/>
            <person name="Teague B."/>
            <person name="Thomas N."/>
            <person name="Thorn R.D."/>
            <person name="Trejos Z.Y."/>
            <person name="Trevino B.K."/>
            <person name="Ukegbu O.N."/>
            <person name="Urban J.B."/>
            <person name="Vasquez L.I."/>
            <person name="Vera V.A."/>
            <person name="Villasana D.M."/>
            <person name="Wang L."/>
            <person name="Ward-Moore S."/>
            <person name="Warren J.T."/>
            <person name="Wei X."/>
            <person name="White F."/>
            <person name="Williamson A.L."/>
            <person name="Wleczyk R."/>
            <person name="Wooden H.S."/>
            <person name="Wooden S.H."/>
            <person name="Yen J."/>
            <person name="Yoon L."/>
            <person name="Yoon V."/>
            <person name="Zorrilla S.E."/>
            <person name="Nelson D."/>
            <person name="Kucherlapati R."/>
            <person name="Weinstock G."/>
            <person name="Gibbs R.A."/>
            <person name="null."/>
        </authorList>
    </citation>
    <scope>NUCLEOTIDE SEQUENCE [LARGE SCALE GENOMIC DNA]</scope>
</reference>
<proteinExistence type="predicted"/>
<dbReference type="ExpressionAtlas" id="A0A0G2JKT8">
    <property type="expression patterns" value="baseline and differential"/>
</dbReference>
<reference evidence="1 2" key="1">
    <citation type="journal article" date="2001" name="Nature">
        <title>Initial sequencing and analysis of the human genome.</title>
        <authorList>
            <consortium name="International Human Genome Sequencing Consortium"/>
            <person name="Lander E.S."/>
            <person name="Linton L.M."/>
            <person name="Birren B."/>
            <person name="Nusbaum C."/>
            <person name="Zody M.C."/>
            <person name="Baldwin J."/>
            <person name="Devon K."/>
            <person name="Dewar K."/>
            <person name="Doyle M."/>
            <person name="FitzHugh W."/>
            <person name="Funke R."/>
            <person name="Gage D."/>
            <person name="Harris K."/>
            <person name="Heaford A."/>
            <person name="Howland J."/>
            <person name="Kann L."/>
            <person name="Lehoczky J."/>
            <person name="LeVine R."/>
            <person name="McEwan P."/>
            <person name="McKernan K."/>
            <person name="Meldrim J."/>
            <person name="Mesirov J.P."/>
            <person name="Miranda C."/>
            <person name="Morris W."/>
            <person name="Naylor J."/>
            <person name="Raymond C."/>
            <person name="Rosetti M."/>
            <person name="Santos R."/>
            <person name="Sheridan A."/>
            <person name="Sougnez C."/>
            <person name="Stange-Thomann N."/>
            <person name="Stojanovic N."/>
            <person name="Subramanian A."/>
            <person name="Wyman D."/>
            <person name="Rogers J."/>
            <person name="Sulston J."/>
            <person name="Ainscough R."/>
            <person name="Beck S."/>
            <person name="Bentley D."/>
            <person name="Burton J."/>
            <person name="Clee C."/>
            <person name="Carter N."/>
            <person name="Coulson A."/>
            <person name="Deadman R."/>
            <person name="Deloukas P."/>
            <person name="Dunham A."/>
            <person name="Dunham I."/>
            <person name="Durbin R."/>
            <person name="French L."/>
            <person name="Grafham D."/>
            <person name="Gregory S."/>
            <person name="Hubbard T."/>
            <person name="Humphray S."/>
            <person name="Hunt A."/>
            <person name="Jones M."/>
            <person name="Lloyd C."/>
            <person name="McMurray A."/>
            <person name="Matthews L."/>
            <person name="Mercer S."/>
            <person name="Milne S."/>
            <person name="Mullikin J.C."/>
            <person name="Mungall A."/>
            <person name="Plumb R."/>
            <person name="Ross M."/>
            <person name="Shownkeen R."/>
            <person name="Sims S."/>
            <person name="Waterston R.H."/>
            <person name="Wilson R.K."/>
            <person name="Hillier L.W."/>
            <person name="McPherson J.D."/>
            <person name="Marra M.A."/>
            <person name="Mardis E.R."/>
            <person name="Fulton L.A."/>
            <person name="Chinwalla A.T."/>
            <person name="Pepin K.H."/>
            <person name="Gish W.R."/>
            <person name="Chissoe S.L."/>
            <person name="Wendl M.C."/>
            <person name="Delehaunty K.D."/>
            <person name="Miner T.L."/>
            <person name="Delehaunty A."/>
            <person name="Kramer J.B."/>
            <person name="Cook L.L."/>
            <person name="Fulton R.S."/>
            <person name="Johnson D.L."/>
            <person name="Minx P.J."/>
            <person name="Clifton S.W."/>
            <person name="Hawkins T."/>
            <person name="Branscomb E."/>
            <person name="Predki P."/>
            <person name="Richardson P."/>
            <person name="Wenning S."/>
            <person name="Slezak T."/>
            <person name="Doggett N."/>
            <person name="Cheng J.F."/>
            <person name="Olsen A."/>
            <person name="Lucas S."/>
            <person name="Elkin C."/>
            <person name="Uberbacher E."/>
            <person name="Frazier M."/>
            <person name="Gibbs R.A."/>
            <person name="Muzny D.M."/>
            <person name="Scherer S.E."/>
            <person name="Bouck J.B."/>
            <person name="Sodergren E.J."/>
            <person name="Worley K.C."/>
            <person name="Rives C.M."/>
            <person name="Gorrell J.H."/>
            <person name="Metzker M.L."/>
            <person name="Naylor S.L."/>
            <person name="Kucherlapati R.S."/>
            <person name="Nelson D.L."/>
            <person name="Weinstock G.M."/>
            <person name="Sakaki Y."/>
            <person name="Fujiyama A."/>
            <person name="Hattori M."/>
            <person name="Yada T."/>
            <person name="Toyoda A."/>
            <person name="Itoh T."/>
            <person name="Kawagoe C."/>
            <person name="Watanabe H."/>
            <person name="Totoki Y."/>
            <person name="Taylor T."/>
            <person name="Weissenbach J."/>
            <person name="Heilig R."/>
            <person name="Saurin W."/>
            <person name="Artiguenave F."/>
            <person name="Brottier P."/>
            <person name="Bruls T."/>
            <person name="Pelletier E."/>
            <person name="Robert C."/>
            <person name="Wincker P."/>
            <person name="Smith D.R."/>
            <person name="Doucette-Stamm L."/>
            <person name="Rubenfield M."/>
            <person name="Weinstock K."/>
            <person name="Lee H.M."/>
            <person name="Dubois J."/>
            <person name="Rosenthal A."/>
            <person name="Platzer M."/>
            <person name="Nyakatura G."/>
            <person name="Taudien S."/>
            <person name="Rump A."/>
            <person name="Yang H."/>
            <person name="Yu J."/>
            <person name="Wang J."/>
            <person name="Huang G."/>
            <person name="Gu J."/>
            <person name="Hood L."/>
            <person name="Rowen L."/>
            <person name="Madan A."/>
            <person name="Qin S."/>
            <person name="Davis R.W."/>
            <person name="Federspiel N.A."/>
            <person name="Abola A.P."/>
            <person name="Proctor M.J."/>
            <person name="Myers R.M."/>
            <person name="Schmutz J."/>
            <person name="Dickson M."/>
            <person name="Grimwood J."/>
            <person name="Cox D.R."/>
            <person name="Olson M.V."/>
            <person name="Kaul R."/>
            <person name="Raymond C."/>
            <person name="Shimizu N."/>
            <person name="Kawasaki K."/>
            <person name="Minoshima S."/>
            <person name="Evans G.A."/>
            <person name="Athanasiou M."/>
            <person name="Schultz R."/>
            <person name="Roe B.A."/>
            <person name="Chen F."/>
            <person name="Pan H."/>
            <person name="Ramser J."/>
            <person name="Lehrach H."/>
            <person name="Reinhardt R."/>
            <person name="McCombie W.R."/>
            <person name="de la Bastide M."/>
            <person name="Dedhia N."/>
            <person name="Blocker H."/>
            <person name="Hornischer K."/>
            <person name="Nordsiek G."/>
            <person name="Agarwala R."/>
            <person name="Aravind L."/>
            <person name="Bailey J.A."/>
            <person name="Bateman A."/>
            <person name="Batzoglou S."/>
            <person name="Birney E."/>
            <person name="Bork P."/>
            <person name="Brown D.G."/>
            <person name="Burge C.B."/>
            <person name="Cerutti L."/>
            <person name="Chen H.C."/>
            <person name="Church D."/>
            <person name="Clamp M."/>
            <person name="Copley R.R."/>
            <person name="Doerks T."/>
            <person name="Eddy S.R."/>
            <person name="Eichler E.E."/>
            <person name="Furey T.S."/>
            <person name="Galagan J."/>
            <person name="Gilbert J.G."/>
            <person name="Harmon C."/>
            <person name="Hayashizaki Y."/>
            <person name="Haussler D."/>
            <person name="Hermjakob H."/>
            <person name="Hokamp K."/>
            <person name="Jang W."/>
            <person name="Johnson L.S."/>
            <person name="Jones T.A."/>
            <person name="Kasif S."/>
            <person name="Kaspryzk A."/>
            <person name="Kennedy S."/>
            <person name="Kent W.J."/>
            <person name="Kitts P."/>
            <person name="Koonin E.V."/>
            <person name="Korf I."/>
            <person name="Kulp D."/>
            <person name="Lancet D."/>
            <person name="Lowe T.M."/>
            <person name="McLysaght A."/>
            <person name="Mikkelsen T."/>
            <person name="Moran J.V."/>
            <person name="Mulder N."/>
            <person name="Pollara V.J."/>
            <person name="Ponting C.P."/>
            <person name="Schuler G."/>
            <person name="Schultz J."/>
            <person name="Slater G."/>
            <person name="Smit A.F."/>
            <person name="Stupka E."/>
            <person name="Szustakowski J."/>
            <person name="Thierry-Mieg D."/>
            <person name="Thierry-Mieg J."/>
            <person name="Wagner L."/>
            <person name="Wallis J."/>
            <person name="Wheeler R."/>
            <person name="Williams A."/>
            <person name="Wolf Y.I."/>
            <person name="Wolfe K.H."/>
            <person name="Yang S.P."/>
            <person name="Yeh R.F."/>
            <person name="Collins F."/>
            <person name="Guyer M.S."/>
            <person name="Peterson J."/>
            <person name="Felsenfeld A."/>
            <person name="Wetterstrand K.A."/>
            <person name="Patrinos A."/>
            <person name="Morgan M.J."/>
            <person name="de Jong P."/>
            <person name="Catanese J.J."/>
            <person name="Osoegawa K."/>
            <person name="Shizuya H."/>
            <person name="Choi S."/>
            <person name="Chen Y.J."/>
        </authorList>
    </citation>
    <scope>NUCLEOTIDE SEQUENCE [LARGE SCALE GENOMIC DNA]</scope>
</reference>
<sequence length="10" mass="1235">MGQLYEDNHE</sequence>
<reference evidence="1" key="4">
    <citation type="submission" date="2025-08" db="UniProtKB">
        <authorList>
            <consortium name="Ensembl"/>
        </authorList>
    </citation>
    <scope>IDENTIFICATION</scope>
</reference>
<reference evidence="1 2" key="2">
    <citation type="journal article" date="2004" name="Nature">
        <title>Finishing the euchromatic sequence of the human genome.</title>
        <authorList>
            <consortium name="International Human Genome Sequencing Consortium"/>
        </authorList>
    </citation>
    <scope>NUCLEOTIDE SEQUENCE [LARGE SCALE GENOMIC DNA]</scope>
</reference>
<keyword evidence="2" id="KW-1185">Reference proteome</keyword>
<dbReference type="Ensembl" id="ENST00000545290.1">
    <property type="protein sequence ID" value="ENSP00000437451.1"/>
    <property type="gene ID" value="ENSG00000139112.12"/>
</dbReference>
<dbReference type="GeneTree" id="ENSGT00940000156876"/>
<dbReference type="VEuPathDB" id="HostDB:ENSG00000139112"/>
<name>A0A0G2JKT8_HUMAN</name>
<dbReference type="ChiTaRS" id="GABARAPL1">
    <property type="organism name" value="human"/>
</dbReference>
<gene>
    <name evidence="1" type="primary">GABARAPL1</name>
</gene>
<organism evidence="1 2">
    <name type="scientific">Homo sapiens</name>
    <name type="common">Human</name>
    <dbReference type="NCBI Taxonomy" id="9606"/>
    <lineage>
        <taxon>Eukaryota</taxon>
        <taxon>Metazoa</taxon>
        <taxon>Chordata</taxon>
        <taxon>Craniata</taxon>
        <taxon>Vertebrata</taxon>
        <taxon>Euteleostomi</taxon>
        <taxon>Mammalia</taxon>
        <taxon>Eutheria</taxon>
        <taxon>Euarchontoglires</taxon>
        <taxon>Primates</taxon>
        <taxon>Haplorrhini</taxon>
        <taxon>Catarrhini</taxon>
        <taxon>Hominidae</taxon>
        <taxon>Homo</taxon>
    </lineage>
</organism>
<evidence type="ECO:0000313" key="2">
    <source>
        <dbReference type="Proteomes" id="UP000005640"/>
    </source>
</evidence>
<dbReference type="EMBL" id="AC115676">
    <property type="status" value="NOT_ANNOTATED_CDS"/>
    <property type="molecule type" value="Genomic_DNA"/>
</dbReference>
<dbReference type="Bgee" id="ENSG00000139112">
    <property type="expression patterns" value="Expressed in Brodmann (1909) area 23 and 214 other cell types or tissues"/>
</dbReference>
<dbReference type="OrthoDB" id="6738456at2759"/>
<dbReference type="Ensembl" id="ENST00000545290.1">
    <property type="protein sequence ID" value="ENSP00000437451.1"/>
    <property type="gene ID" value="ENSG00000139112.11"/>
</dbReference>